<dbReference type="Proteomes" id="UP001152320">
    <property type="component" value="Chromosome 12"/>
</dbReference>
<organism evidence="1 2">
    <name type="scientific">Holothuria leucospilota</name>
    <name type="common">Black long sea cucumber</name>
    <name type="synonym">Mertensiothuria leucospilota</name>
    <dbReference type="NCBI Taxonomy" id="206669"/>
    <lineage>
        <taxon>Eukaryota</taxon>
        <taxon>Metazoa</taxon>
        <taxon>Echinodermata</taxon>
        <taxon>Eleutherozoa</taxon>
        <taxon>Echinozoa</taxon>
        <taxon>Holothuroidea</taxon>
        <taxon>Aspidochirotacea</taxon>
        <taxon>Aspidochirotida</taxon>
        <taxon>Holothuriidae</taxon>
        <taxon>Holothuria</taxon>
    </lineage>
</organism>
<dbReference type="EMBL" id="JAIZAY010000012">
    <property type="protein sequence ID" value="KAJ8032413.1"/>
    <property type="molecule type" value="Genomic_DNA"/>
</dbReference>
<keyword evidence="2" id="KW-1185">Reference proteome</keyword>
<proteinExistence type="predicted"/>
<name>A0A9Q1H4C2_HOLLE</name>
<reference evidence="1" key="1">
    <citation type="submission" date="2021-10" db="EMBL/GenBank/DDBJ databases">
        <title>Tropical sea cucumber genome reveals ecological adaptation and Cuvierian tubules defense mechanism.</title>
        <authorList>
            <person name="Chen T."/>
        </authorList>
    </citation>
    <scope>NUCLEOTIDE SEQUENCE</scope>
    <source>
        <strain evidence="1">Nanhai2018</strain>
        <tissue evidence="1">Muscle</tissue>
    </source>
</reference>
<evidence type="ECO:0000313" key="2">
    <source>
        <dbReference type="Proteomes" id="UP001152320"/>
    </source>
</evidence>
<evidence type="ECO:0000313" key="1">
    <source>
        <dbReference type="EMBL" id="KAJ8032413.1"/>
    </source>
</evidence>
<comment type="caution">
    <text evidence="1">The sequence shown here is derived from an EMBL/GenBank/DDBJ whole genome shotgun (WGS) entry which is preliminary data.</text>
</comment>
<gene>
    <name evidence="1" type="ORF">HOLleu_25930</name>
</gene>
<sequence length="129" mass="14946">MGIIASFTNKCRQLIFHPIVYARKSTSHAVKSMPFVHVCCIVFLQNDFRVMSIHKACRKIATDPELLILECLHYRLSSPAWGQILHPFQDQHWWMRSGSLQLLHYNLWISSTGSDPDQEIRSRPSEKAP</sequence>
<protein>
    <submittedName>
        <fullName evidence="1">Uncharacterized protein</fullName>
    </submittedName>
</protein>
<accession>A0A9Q1H4C2</accession>
<dbReference type="AlphaFoldDB" id="A0A9Q1H4C2"/>